<organism evidence="1 2">
    <name type="scientific">Hoylesella shahii DSM 15611 = JCM 12083</name>
    <dbReference type="NCBI Taxonomy" id="1122991"/>
    <lineage>
        <taxon>Bacteria</taxon>
        <taxon>Pseudomonadati</taxon>
        <taxon>Bacteroidota</taxon>
        <taxon>Bacteroidia</taxon>
        <taxon>Bacteroidales</taxon>
        <taxon>Prevotellaceae</taxon>
        <taxon>Hoylesella</taxon>
    </lineage>
</organism>
<evidence type="ECO:0000313" key="1">
    <source>
        <dbReference type="EMBL" id="PXX21906.1"/>
    </source>
</evidence>
<dbReference type="Proteomes" id="UP000248314">
    <property type="component" value="Unassembled WGS sequence"/>
</dbReference>
<evidence type="ECO:0008006" key="3">
    <source>
        <dbReference type="Google" id="ProtNLM"/>
    </source>
</evidence>
<dbReference type="AlphaFoldDB" id="A0A318HXW1"/>
<sequence>MSALTKLHLNMPYLEHTLVVERSSNALALGIPPQVVMKWTGHSDYKAMKPNIDIADDIKANAMSKFNQL</sequence>
<evidence type="ECO:0000313" key="2">
    <source>
        <dbReference type="Proteomes" id="UP000248314"/>
    </source>
</evidence>
<dbReference type="EMBL" id="QJJX01000015">
    <property type="protein sequence ID" value="PXX21906.1"/>
    <property type="molecule type" value="Genomic_DNA"/>
</dbReference>
<reference evidence="1 2" key="1">
    <citation type="submission" date="2018-05" db="EMBL/GenBank/DDBJ databases">
        <title>Genomic Encyclopedia of Type Strains, Phase I: the one thousand microbial genomes (KMG-I) project.</title>
        <authorList>
            <person name="Kyrpides N."/>
        </authorList>
    </citation>
    <scope>NUCLEOTIDE SEQUENCE [LARGE SCALE GENOMIC DNA]</scope>
    <source>
        <strain evidence="1 2">DSM 15611</strain>
    </source>
</reference>
<protein>
    <recommendedName>
        <fullName evidence="3">Phage integrase family protein</fullName>
    </recommendedName>
</protein>
<accession>A0A318HXW1</accession>
<comment type="caution">
    <text evidence="1">The sequence shown here is derived from an EMBL/GenBank/DDBJ whole genome shotgun (WGS) entry which is preliminary data.</text>
</comment>
<name>A0A318HXW1_9BACT</name>
<proteinExistence type="predicted"/>
<gene>
    <name evidence="1" type="ORF">EJ73_01491</name>
</gene>
<dbReference type="STRING" id="1122991.GCA_000613445_00325"/>
<keyword evidence="2" id="KW-1185">Reference proteome</keyword>